<protein>
    <submittedName>
        <fullName evidence="1">Uncharacterized protein</fullName>
    </submittedName>
</protein>
<accession>A0A1G7A2A9</accession>
<dbReference type="PRINTS" id="PR01874">
    <property type="entry name" value="DNAREPAIRADA"/>
</dbReference>
<dbReference type="RefSeq" id="WP_092735946.1">
    <property type="nucleotide sequence ID" value="NZ_FNAS01000003.1"/>
</dbReference>
<dbReference type="OrthoDB" id="9792687at2"/>
<dbReference type="AlphaFoldDB" id="A0A1G7A2A9"/>
<dbReference type="InterPro" id="IPR027417">
    <property type="entry name" value="P-loop_NTPase"/>
</dbReference>
<name>A0A1G7A2A9_9FLAO</name>
<reference evidence="1 2" key="1">
    <citation type="submission" date="2016-10" db="EMBL/GenBank/DDBJ databases">
        <authorList>
            <person name="de Groot N.N."/>
        </authorList>
    </citation>
    <scope>NUCLEOTIDE SEQUENCE [LARGE SCALE GENOMIC DNA]</scope>
    <source>
        <strain evidence="1 2">DSM 24015</strain>
    </source>
</reference>
<dbReference type="SUPFAM" id="SSF52540">
    <property type="entry name" value="P-loop containing nucleoside triphosphate hydrolases"/>
    <property type="match status" value="1"/>
</dbReference>
<sequence>MQSIIRLKDIKIPEKELYELFKTATILDHLLSSHCGLPKGVNYMLIGDPVAGKTTVALDMVANIIRNHPRIKVLFISAEMNEIDLSIYLERFSKFGNIPTLFVKSDITQNTHYHKYIQSILDEGWDIVLIDSFLELQGIIKEEESITNKTAESWLLTLIKKHNIGKNKTEKNISFITIQQVTKSGAFVGSNRLKHMITAMMELRLTNTKNPFSDRYIIFSKHRRGVVGQKLYYDLSCEENIWYDEERYHKGIEINQMNKEAKKQNFEMFKNFSNLFKS</sequence>
<dbReference type="EMBL" id="FNAS01000003">
    <property type="protein sequence ID" value="SDE08939.1"/>
    <property type="molecule type" value="Genomic_DNA"/>
</dbReference>
<evidence type="ECO:0000313" key="2">
    <source>
        <dbReference type="Proteomes" id="UP000198517"/>
    </source>
</evidence>
<dbReference type="STRING" id="1071918.SAMN05421544_10317"/>
<evidence type="ECO:0000313" key="1">
    <source>
        <dbReference type="EMBL" id="SDE08939.1"/>
    </source>
</evidence>
<dbReference type="Gene3D" id="3.40.50.300">
    <property type="entry name" value="P-loop containing nucleotide triphosphate hydrolases"/>
    <property type="match status" value="1"/>
</dbReference>
<gene>
    <name evidence="1" type="ORF">SAMN05421544_10317</name>
</gene>
<organism evidence="1 2">
    <name type="scientific">Riemerella columbipharyngis</name>
    <dbReference type="NCBI Taxonomy" id="1071918"/>
    <lineage>
        <taxon>Bacteria</taxon>
        <taxon>Pseudomonadati</taxon>
        <taxon>Bacteroidota</taxon>
        <taxon>Flavobacteriia</taxon>
        <taxon>Flavobacteriales</taxon>
        <taxon>Weeksellaceae</taxon>
        <taxon>Riemerella</taxon>
    </lineage>
</organism>
<keyword evidence="2" id="KW-1185">Reference proteome</keyword>
<proteinExistence type="predicted"/>
<dbReference type="Proteomes" id="UP000198517">
    <property type="component" value="Unassembled WGS sequence"/>
</dbReference>